<dbReference type="EMBL" id="BAAAPO010000037">
    <property type="protein sequence ID" value="GAA1798255.1"/>
    <property type="molecule type" value="Genomic_DNA"/>
</dbReference>
<dbReference type="Gene3D" id="1.10.1660.10">
    <property type="match status" value="1"/>
</dbReference>
<dbReference type="InterPro" id="IPR009061">
    <property type="entry name" value="DNA-bd_dom_put_sf"/>
</dbReference>
<name>A0ABP4XY82_9MICO</name>
<keyword evidence="4" id="KW-1185">Reference proteome</keyword>
<organism evidence="3 4">
    <name type="scientific">Nostocoides veronense</name>
    <dbReference type="NCBI Taxonomy" id="330836"/>
    <lineage>
        <taxon>Bacteria</taxon>
        <taxon>Bacillati</taxon>
        <taxon>Actinomycetota</taxon>
        <taxon>Actinomycetes</taxon>
        <taxon>Micrococcales</taxon>
        <taxon>Intrasporangiaceae</taxon>
        <taxon>Nostocoides</taxon>
    </lineage>
</organism>
<evidence type="ECO:0000313" key="4">
    <source>
        <dbReference type="Proteomes" id="UP001499938"/>
    </source>
</evidence>
<evidence type="ECO:0000259" key="2">
    <source>
        <dbReference type="Pfam" id="PF12728"/>
    </source>
</evidence>
<reference evidence="4" key="1">
    <citation type="journal article" date="2019" name="Int. J. Syst. Evol. Microbiol.">
        <title>The Global Catalogue of Microorganisms (GCM) 10K type strain sequencing project: providing services to taxonomists for standard genome sequencing and annotation.</title>
        <authorList>
            <consortium name="The Broad Institute Genomics Platform"/>
            <consortium name="The Broad Institute Genome Sequencing Center for Infectious Disease"/>
            <person name="Wu L."/>
            <person name="Ma J."/>
        </authorList>
    </citation>
    <scope>NUCLEOTIDE SEQUENCE [LARGE SCALE GENOMIC DNA]</scope>
    <source>
        <strain evidence="4">JCM 15592</strain>
    </source>
</reference>
<dbReference type="RefSeq" id="WP_344085253.1">
    <property type="nucleotide sequence ID" value="NZ_BAAAPO010000037.1"/>
</dbReference>
<gene>
    <name evidence="3" type="ORF">GCM10009811_22910</name>
</gene>
<evidence type="ECO:0000256" key="1">
    <source>
        <dbReference type="SAM" id="MobiDB-lite"/>
    </source>
</evidence>
<dbReference type="InterPro" id="IPR041657">
    <property type="entry name" value="HTH_17"/>
</dbReference>
<feature type="region of interest" description="Disordered" evidence="1">
    <location>
        <begin position="151"/>
        <end position="175"/>
    </location>
</feature>
<comment type="caution">
    <text evidence="3">The sequence shown here is derived from an EMBL/GenBank/DDBJ whole genome shotgun (WGS) entry which is preliminary data.</text>
</comment>
<accession>A0ABP4XY82</accession>
<dbReference type="Proteomes" id="UP001499938">
    <property type="component" value="Unassembled WGS sequence"/>
</dbReference>
<evidence type="ECO:0000313" key="3">
    <source>
        <dbReference type="EMBL" id="GAA1798255.1"/>
    </source>
</evidence>
<protein>
    <recommendedName>
        <fullName evidence="2">Helix-turn-helix domain-containing protein</fullName>
    </recommendedName>
</protein>
<dbReference type="Pfam" id="PF12728">
    <property type="entry name" value="HTH_17"/>
    <property type="match status" value="1"/>
</dbReference>
<proteinExistence type="predicted"/>
<feature type="domain" description="Helix-turn-helix" evidence="2">
    <location>
        <begin position="186"/>
        <end position="232"/>
    </location>
</feature>
<sequence length="246" mass="27881">MAPERVYQAARRLRVSSQRLLVYLEAHHAPHATASSNLTADGAALLAGATTSQVLLDSARHYRPKPMRREVYWSWEQMDPEDDWYWVDERRIWKNWIGPDQLTTSQAAQAWAVSTATIRQWVHRGYLNPLGTKGRSAVFSALDVLQAAIATGDRNQQPGGPLRRDQERREPVATRVRGKDLQRIVTAEAAAAVVGVSPSTIRSWKRRGHLHPAQHRGRTPLYRVADVLAAARRSPHRPQRLYRGLR</sequence>
<feature type="compositionally biased region" description="Basic and acidic residues" evidence="1">
    <location>
        <begin position="162"/>
        <end position="175"/>
    </location>
</feature>
<dbReference type="SUPFAM" id="SSF46955">
    <property type="entry name" value="Putative DNA-binding domain"/>
    <property type="match status" value="2"/>
</dbReference>